<keyword evidence="1" id="KW-0175">Coiled coil</keyword>
<protein>
    <submittedName>
        <fullName evidence="6">CHASE2 domain-containing protein</fullName>
    </submittedName>
</protein>
<feature type="transmembrane region" description="Helical" evidence="2">
    <location>
        <begin position="24"/>
        <end position="44"/>
    </location>
</feature>
<dbReference type="PROSITE" id="PS50112">
    <property type="entry name" value="PAS"/>
    <property type="match status" value="1"/>
</dbReference>
<organism evidence="6 7">
    <name type="scientific">Roseofilum casamattae BLCC-M143</name>
    <dbReference type="NCBI Taxonomy" id="3022442"/>
    <lineage>
        <taxon>Bacteria</taxon>
        <taxon>Bacillati</taxon>
        <taxon>Cyanobacteriota</taxon>
        <taxon>Cyanophyceae</taxon>
        <taxon>Desertifilales</taxon>
        <taxon>Desertifilaceae</taxon>
        <taxon>Roseofilum</taxon>
        <taxon>Roseofilum casamattae</taxon>
    </lineage>
</organism>
<dbReference type="SMART" id="SM01080">
    <property type="entry name" value="CHASE2"/>
    <property type="match status" value="1"/>
</dbReference>
<evidence type="ECO:0000313" key="7">
    <source>
        <dbReference type="Proteomes" id="UP001232992"/>
    </source>
</evidence>
<dbReference type="CDD" id="cd00130">
    <property type="entry name" value="PAS"/>
    <property type="match status" value="1"/>
</dbReference>
<dbReference type="SUPFAM" id="SSF55785">
    <property type="entry name" value="PYP-like sensor domain (PAS domain)"/>
    <property type="match status" value="1"/>
</dbReference>
<dbReference type="InterPro" id="IPR043128">
    <property type="entry name" value="Rev_trsase/Diguanyl_cyclase"/>
</dbReference>
<keyword evidence="2" id="KW-0812">Transmembrane</keyword>
<dbReference type="PANTHER" id="PTHR46663:SF3">
    <property type="entry name" value="SLL0267 PROTEIN"/>
    <property type="match status" value="1"/>
</dbReference>
<dbReference type="InterPro" id="IPR000014">
    <property type="entry name" value="PAS"/>
</dbReference>
<dbReference type="InterPro" id="IPR000160">
    <property type="entry name" value="GGDEF_dom"/>
</dbReference>
<evidence type="ECO:0000259" key="4">
    <source>
        <dbReference type="PROSITE" id="PS50113"/>
    </source>
</evidence>
<reference evidence="6 7" key="1">
    <citation type="submission" date="2023-01" db="EMBL/GenBank/DDBJ databases">
        <title>Novel diversity within Roseofilum (Cyanobacteria; Desertifilaceae) from marine benthic mats with descriptions of four novel species.</title>
        <authorList>
            <person name="Wang Y."/>
            <person name="Berthold D.E."/>
            <person name="Hu J."/>
            <person name="Lefler F.W."/>
            <person name="Laughinghouse H.D. IV."/>
        </authorList>
    </citation>
    <scope>NUCLEOTIDE SEQUENCE [LARGE SCALE GENOMIC DNA]</scope>
    <source>
        <strain evidence="6 7">BLCC-M143</strain>
    </source>
</reference>
<keyword evidence="2" id="KW-1133">Transmembrane helix</keyword>
<gene>
    <name evidence="6" type="ORF">PMH09_14835</name>
</gene>
<name>A0ABT7BZG6_9CYAN</name>
<dbReference type="RefSeq" id="WP_283759114.1">
    <property type="nucleotide sequence ID" value="NZ_JAQOSQ010000015.1"/>
</dbReference>
<evidence type="ECO:0000256" key="1">
    <source>
        <dbReference type="SAM" id="Coils"/>
    </source>
</evidence>
<dbReference type="Pfam" id="PF00990">
    <property type="entry name" value="GGDEF"/>
    <property type="match status" value="1"/>
</dbReference>
<sequence length="728" mass="81975">MQYTTSLHTLWTQLTRRLGKQHRVIATTSGISLLIWMLRLLGLLQPLELFAFDSLIRLRPPLPQDERIIIVGIDEPDIQALGWPIPDTTLATLLETIAEGEPDSIGLDIYRDLPLDPGHQELRLVMQKLPNLIGIERIDDRKSPRVPPPPALDPNTQAGFNNVMKDIDGKVRRGMLYMHTEDETGERIFRKSFALQIALKYLSPLGIEEQPSSINPAYMQLGEATFTQFQPNDGPYIRADNKGYQFFADFRGPKQTFTTLSIKEVLEGKVNPEVFRDRIVLIGLTAVSLKDFVPIPYSNPDEVPGVEAQANFISFILDLATGKRSAIKTLSDPLEGMWIVLWSGLGAMLAWKVRVPHQLILTALLGMGGLMTSSYLLLLYRWWFPLVPPALAFVGSAFTILAHFAHQEGELKRSTEFLQGVIDTIPDPVFVKDREHHWIVLNQAYSRLVGYPLETLMQKSDYDLFLPQEAERFWQQDEQIFSDRESNEQEEEFTDAAGMHRTIATKRSLHSDSGGNLFLVGVIRDITEQKEREAELQRLAEDLKRRNAELKLSEGHMRHMANHDVLTGLANRKLFEEKLQEGLVLAQANDKMLATFFLDLDGFKQINDTLGHDTGDLVIKEVGQRLKKSLRGTDTVARLGGDEFTIILPEIPSKGVAIRVAEKVIAAVTQPLPVKEGELNVTLSLGISLYPEHGQTLEALVKSADRAMYQAKIQGKNRYLLADSPEPM</sequence>
<proteinExistence type="predicted"/>
<dbReference type="NCBIfam" id="TIGR00229">
    <property type="entry name" value="sensory_box"/>
    <property type="match status" value="1"/>
</dbReference>
<feature type="transmembrane region" description="Helical" evidence="2">
    <location>
        <begin position="360"/>
        <end position="380"/>
    </location>
</feature>
<keyword evidence="7" id="KW-1185">Reference proteome</keyword>
<dbReference type="InterPro" id="IPR007890">
    <property type="entry name" value="CHASE2"/>
</dbReference>
<dbReference type="SMART" id="SM00091">
    <property type="entry name" value="PAS"/>
    <property type="match status" value="1"/>
</dbReference>
<feature type="domain" description="GGDEF" evidence="5">
    <location>
        <begin position="591"/>
        <end position="724"/>
    </location>
</feature>
<dbReference type="Pfam" id="PF05226">
    <property type="entry name" value="CHASE2"/>
    <property type="match status" value="1"/>
</dbReference>
<accession>A0ABT7BZG6</accession>
<dbReference type="InterPro" id="IPR013656">
    <property type="entry name" value="PAS_4"/>
</dbReference>
<dbReference type="CDD" id="cd01949">
    <property type="entry name" value="GGDEF"/>
    <property type="match status" value="1"/>
</dbReference>
<dbReference type="InterPro" id="IPR035965">
    <property type="entry name" value="PAS-like_dom_sf"/>
</dbReference>
<evidence type="ECO:0000259" key="3">
    <source>
        <dbReference type="PROSITE" id="PS50112"/>
    </source>
</evidence>
<dbReference type="InterPro" id="IPR000700">
    <property type="entry name" value="PAS-assoc_C"/>
</dbReference>
<feature type="transmembrane region" description="Helical" evidence="2">
    <location>
        <begin position="386"/>
        <end position="405"/>
    </location>
</feature>
<feature type="domain" description="PAS" evidence="3">
    <location>
        <begin position="414"/>
        <end position="484"/>
    </location>
</feature>
<feature type="domain" description="PAC" evidence="4">
    <location>
        <begin position="487"/>
        <end position="538"/>
    </location>
</feature>
<evidence type="ECO:0000259" key="5">
    <source>
        <dbReference type="PROSITE" id="PS50887"/>
    </source>
</evidence>
<dbReference type="InterPro" id="IPR052163">
    <property type="entry name" value="DGC-Regulatory_Protein"/>
</dbReference>
<dbReference type="PROSITE" id="PS50113">
    <property type="entry name" value="PAC"/>
    <property type="match status" value="1"/>
</dbReference>
<dbReference type="SUPFAM" id="SSF55073">
    <property type="entry name" value="Nucleotide cyclase"/>
    <property type="match status" value="1"/>
</dbReference>
<dbReference type="PROSITE" id="PS50887">
    <property type="entry name" value="GGDEF"/>
    <property type="match status" value="1"/>
</dbReference>
<dbReference type="Pfam" id="PF08448">
    <property type="entry name" value="PAS_4"/>
    <property type="match status" value="1"/>
</dbReference>
<dbReference type="PANTHER" id="PTHR46663">
    <property type="entry name" value="DIGUANYLATE CYCLASE DGCT-RELATED"/>
    <property type="match status" value="1"/>
</dbReference>
<evidence type="ECO:0000256" key="2">
    <source>
        <dbReference type="SAM" id="Phobius"/>
    </source>
</evidence>
<dbReference type="Gene3D" id="3.30.70.270">
    <property type="match status" value="1"/>
</dbReference>
<feature type="coiled-coil region" evidence="1">
    <location>
        <begin position="526"/>
        <end position="553"/>
    </location>
</feature>
<evidence type="ECO:0000313" key="6">
    <source>
        <dbReference type="EMBL" id="MDJ1184460.1"/>
    </source>
</evidence>
<dbReference type="NCBIfam" id="TIGR00254">
    <property type="entry name" value="GGDEF"/>
    <property type="match status" value="1"/>
</dbReference>
<keyword evidence="2" id="KW-0472">Membrane</keyword>
<dbReference type="SMART" id="SM00267">
    <property type="entry name" value="GGDEF"/>
    <property type="match status" value="1"/>
</dbReference>
<dbReference type="EMBL" id="JAQOSQ010000015">
    <property type="protein sequence ID" value="MDJ1184460.1"/>
    <property type="molecule type" value="Genomic_DNA"/>
</dbReference>
<comment type="caution">
    <text evidence="6">The sequence shown here is derived from an EMBL/GenBank/DDBJ whole genome shotgun (WGS) entry which is preliminary data.</text>
</comment>
<dbReference type="InterPro" id="IPR029787">
    <property type="entry name" value="Nucleotide_cyclase"/>
</dbReference>
<dbReference type="Proteomes" id="UP001232992">
    <property type="component" value="Unassembled WGS sequence"/>
</dbReference>
<dbReference type="Gene3D" id="3.30.450.20">
    <property type="entry name" value="PAS domain"/>
    <property type="match status" value="1"/>
</dbReference>